<keyword evidence="4 8" id="KW-1133">Transmembrane helix</keyword>
<protein>
    <recommendedName>
        <fullName evidence="7">Heme O synthase</fullName>
    </recommendedName>
</protein>
<dbReference type="GO" id="GO:0006784">
    <property type="term" value="P:heme A biosynthetic process"/>
    <property type="evidence" value="ECO:0007669"/>
    <property type="project" value="TreeGrafter"/>
</dbReference>
<keyword evidence="2" id="KW-0808">Transferase</keyword>
<dbReference type="PANTHER" id="PTHR43448:SF2">
    <property type="entry name" value="PROTOHEME IX FARNESYLTRANSFERASE, MITOCHONDRIAL"/>
    <property type="match status" value="1"/>
</dbReference>
<evidence type="ECO:0000256" key="7">
    <source>
        <dbReference type="ARBA" id="ARBA00030253"/>
    </source>
</evidence>
<feature type="transmembrane region" description="Helical" evidence="8">
    <location>
        <begin position="272"/>
        <end position="296"/>
    </location>
</feature>
<name>A0A8T0IT97_CERPU</name>
<accession>A0A8T0IT97</accession>
<dbReference type="GO" id="GO:0008495">
    <property type="term" value="F:protoheme IX farnesyltransferase activity"/>
    <property type="evidence" value="ECO:0007669"/>
    <property type="project" value="InterPro"/>
</dbReference>
<dbReference type="PANTHER" id="PTHR43448">
    <property type="entry name" value="PROTOHEME IX FARNESYLTRANSFERASE, MITOCHONDRIAL"/>
    <property type="match status" value="1"/>
</dbReference>
<feature type="transmembrane region" description="Helical" evidence="8">
    <location>
        <begin position="127"/>
        <end position="147"/>
    </location>
</feature>
<sequence length="468" mass="49631">MAAIALLLRATSRPAVTAPLGALRRAADTAWFGNSVAVRAYGDGVGIRNGVLQGIRARVSSGSGESGFVARGVVSRGTASAALAWGGKGVGGAGVGVGAGAGDGRIRVSSLVRSSLRCYYEISKARLSLLVVTTAGFGYVMGSGEVVDWVGLAWTSAGTMMAACSANAFNQIMEIANDSRMKRTMRRPLPSGRMSLPHAVAFAVTMGVGGVATLAYQTNSLTAELGAANLLLYTLVYTPLKQIHWINTWVGAVVGAIPPMMGWAAATGQIDAGGWILGAALYFWQIPHFMALAFLCRQDYAAGRYKMLSLGDLSGRRTALASLRNCIYLLPLGFLAQDCNVASGSFGMQMALLSAGFGASAASFYFSPTSVTARKMFRVSLLYLPIFMAAMIYQRIPNPNLESHDRLPSEASENEGVSEYQKQLVYTDLKGIEKDMKQPWSFLPPIASLSAAPFPFLPAPEDRTFQQS</sequence>
<organism evidence="9 10">
    <name type="scientific">Ceratodon purpureus</name>
    <name type="common">Fire moss</name>
    <name type="synonym">Dicranum purpureum</name>
    <dbReference type="NCBI Taxonomy" id="3225"/>
    <lineage>
        <taxon>Eukaryota</taxon>
        <taxon>Viridiplantae</taxon>
        <taxon>Streptophyta</taxon>
        <taxon>Embryophyta</taxon>
        <taxon>Bryophyta</taxon>
        <taxon>Bryophytina</taxon>
        <taxon>Bryopsida</taxon>
        <taxon>Dicranidae</taxon>
        <taxon>Pseudoditrichales</taxon>
        <taxon>Ditrichaceae</taxon>
        <taxon>Ceratodon</taxon>
    </lineage>
</organism>
<dbReference type="EMBL" id="CM026422">
    <property type="protein sequence ID" value="KAG0586944.1"/>
    <property type="molecule type" value="Genomic_DNA"/>
</dbReference>
<feature type="transmembrane region" description="Helical" evidence="8">
    <location>
        <begin position="245"/>
        <end position="266"/>
    </location>
</feature>
<dbReference type="FunFam" id="1.10.357.140:FF:000006">
    <property type="entry name" value="Protoheme IX farnesyltransferase, mitochondrial"/>
    <property type="match status" value="1"/>
</dbReference>
<dbReference type="GO" id="GO:0016020">
    <property type="term" value="C:membrane"/>
    <property type="evidence" value="ECO:0007669"/>
    <property type="project" value="UniProtKB-SubCell"/>
</dbReference>
<feature type="transmembrane region" description="Helical" evidence="8">
    <location>
        <begin position="194"/>
        <end position="215"/>
    </location>
</feature>
<evidence type="ECO:0000256" key="8">
    <source>
        <dbReference type="SAM" id="Phobius"/>
    </source>
</evidence>
<dbReference type="GO" id="GO:0005739">
    <property type="term" value="C:mitochondrion"/>
    <property type="evidence" value="ECO:0007669"/>
    <property type="project" value="TreeGrafter"/>
</dbReference>
<keyword evidence="5" id="KW-0350">Heme biosynthesis</keyword>
<keyword evidence="10" id="KW-1185">Reference proteome</keyword>
<evidence type="ECO:0000256" key="3">
    <source>
        <dbReference type="ARBA" id="ARBA00022692"/>
    </source>
</evidence>
<keyword evidence="6 8" id="KW-0472">Membrane</keyword>
<dbReference type="InterPro" id="IPR044878">
    <property type="entry name" value="UbiA_sf"/>
</dbReference>
<proteinExistence type="inferred from homology"/>
<dbReference type="HAMAP" id="MF_00154">
    <property type="entry name" value="CyoE_CtaB"/>
    <property type="match status" value="1"/>
</dbReference>
<keyword evidence="3 8" id="KW-0812">Transmembrane</keyword>
<reference evidence="9" key="1">
    <citation type="submission" date="2020-06" db="EMBL/GenBank/DDBJ databases">
        <title>WGS assembly of Ceratodon purpureus strain R40.</title>
        <authorList>
            <person name="Carey S.B."/>
            <person name="Jenkins J."/>
            <person name="Shu S."/>
            <person name="Lovell J.T."/>
            <person name="Sreedasyam A."/>
            <person name="Maumus F."/>
            <person name="Tiley G.P."/>
            <person name="Fernandez-Pozo N."/>
            <person name="Barry K."/>
            <person name="Chen C."/>
            <person name="Wang M."/>
            <person name="Lipzen A."/>
            <person name="Daum C."/>
            <person name="Saski C.A."/>
            <person name="Payton A.C."/>
            <person name="Mcbreen J.C."/>
            <person name="Conrad R.E."/>
            <person name="Kollar L.M."/>
            <person name="Olsson S."/>
            <person name="Huttunen S."/>
            <person name="Landis J.B."/>
            <person name="Wickett N.J."/>
            <person name="Johnson M.G."/>
            <person name="Rensing S.A."/>
            <person name="Grimwood J."/>
            <person name="Schmutz J."/>
            <person name="Mcdaniel S.F."/>
        </authorList>
    </citation>
    <scope>NUCLEOTIDE SEQUENCE</scope>
    <source>
        <strain evidence="9">R40</strain>
    </source>
</reference>
<evidence type="ECO:0000256" key="2">
    <source>
        <dbReference type="ARBA" id="ARBA00022679"/>
    </source>
</evidence>
<gene>
    <name evidence="9" type="ORF">KC19_2G129800</name>
</gene>
<evidence type="ECO:0000256" key="5">
    <source>
        <dbReference type="ARBA" id="ARBA00023133"/>
    </source>
</evidence>
<feature type="transmembrane region" description="Helical" evidence="8">
    <location>
        <begin position="348"/>
        <end position="367"/>
    </location>
</feature>
<dbReference type="CDD" id="cd13957">
    <property type="entry name" value="PT_UbiA_Cox10"/>
    <property type="match status" value="1"/>
</dbReference>
<evidence type="ECO:0000256" key="4">
    <source>
        <dbReference type="ARBA" id="ARBA00022989"/>
    </source>
</evidence>
<dbReference type="NCBIfam" id="TIGR01473">
    <property type="entry name" value="cyoE_ctaB"/>
    <property type="match status" value="1"/>
</dbReference>
<dbReference type="Pfam" id="PF01040">
    <property type="entry name" value="UbiA"/>
    <property type="match status" value="1"/>
</dbReference>
<dbReference type="Gene3D" id="1.10.357.140">
    <property type="entry name" value="UbiA prenyltransferase"/>
    <property type="match status" value="1"/>
</dbReference>
<comment type="subcellular location">
    <subcellularLocation>
        <location evidence="1">Membrane</location>
        <topology evidence="1">Multi-pass membrane protein</topology>
    </subcellularLocation>
</comment>
<feature type="transmembrane region" description="Helical" evidence="8">
    <location>
        <begin position="379"/>
        <end position="396"/>
    </location>
</feature>
<dbReference type="InterPro" id="IPR000537">
    <property type="entry name" value="UbiA_prenyltransferase"/>
</dbReference>
<dbReference type="AlphaFoldDB" id="A0A8T0IT97"/>
<dbReference type="Proteomes" id="UP000822688">
    <property type="component" value="Chromosome 2"/>
</dbReference>
<feature type="transmembrane region" description="Helical" evidence="8">
    <location>
        <begin position="153"/>
        <end position="173"/>
    </location>
</feature>
<dbReference type="InterPro" id="IPR006369">
    <property type="entry name" value="Protohaem_IX_farnesylTrfase"/>
</dbReference>
<evidence type="ECO:0000313" key="10">
    <source>
        <dbReference type="Proteomes" id="UP000822688"/>
    </source>
</evidence>
<comment type="caution">
    <text evidence="9">The sequence shown here is derived from an EMBL/GenBank/DDBJ whole genome shotgun (WGS) entry which is preliminary data.</text>
</comment>
<evidence type="ECO:0000256" key="6">
    <source>
        <dbReference type="ARBA" id="ARBA00023136"/>
    </source>
</evidence>
<evidence type="ECO:0000313" key="9">
    <source>
        <dbReference type="EMBL" id="KAG0586944.1"/>
    </source>
</evidence>
<evidence type="ECO:0000256" key="1">
    <source>
        <dbReference type="ARBA" id="ARBA00004141"/>
    </source>
</evidence>